<evidence type="ECO:0000313" key="2">
    <source>
        <dbReference type="EMBL" id="SUI77082.1"/>
    </source>
</evidence>
<dbReference type="Proteomes" id="UP000254069">
    <property type="component" value="Unassembled WGS sequence"/>
</dbReference>
<dbReference type="EMBL" id="AP024613">
    <property type="protein sequence ID" value="BCV46408.1"/>
    <property type="molecule type" value="Genomic_DNA"/>
</dbReference>
<name>A0A380AAW0_9GAMM</name>
<dbReference type="Proteomes" id="UP000825078">
    <property type="component" value="Chromosome"/>
</dbReference>
<protein>
    <submittedName>
        <fullName evidence="2">Uncharacterized protein</fullName>
    </submittedName>
</protein>
<sequence>MELIHFTNSHGGVNLISVPSKEEKSMKAYQGLWVSSLWQTATETQEHKAKPAKAKSQSFWKLMFHKKAKAV</sequence>
<accession>A0A380AAW0</accession>
<dbReference type="EMBL" id="UGYO01000001">
    <property type="protein sequence ID" value="SUI77082.1"/>
    <property type="molecule type" value="Genomic_DNA"/>
</dbReference>
<proteinExistence type="predicted"/>
<organism evidence="2 3">
    <name type="scientific">Shewanella algae</name>
    <dbReference type="NCBI Taxonomy" id="38313"/>
    <lineage>
        <taxon>Bacteria</taxon>
        <taxon>Pseudomonadati</taxon>
        <taxon>Pseudomonadota</taxon>
        <taxon>Gammaproteobacteria</taxon>
        <taxon>Alteromonadales</taxon>
        <taxon>Shewanellaceae</taxon>
        <taxon>Shewanella</taxon>
    </lineage>
</organism>
<evidence type="ECO:0000313" key="1">
    <source>
        <dbReference type="EMBL" id="BCV46408.1"/>
    </source>
</evidence>
<gene>
    <name evidence="2" type="ORF">NCTC10738_02526</name>
    <name evidence="1" type="ORF">TUM17379_34260</name>
</gene>
<reference evidence="1" key="2">
    <citation type="submission" date="2021-05" db="EMBL/GenBank/DDBJ databases">
        <title>Molecular characterization for Shewanella algae harboring chromosomal blaOXA-55-like strains isolated from clinical and environment sample.</title>
        <authorList>
            <person name="Ohama Y."/>
            <person name="Aoki K."/>
            <person name="Harada S."/>
            <person name="Moriya K."/>
            <person name="Ishii Y."/>
            <person name="Tateda K."/>
        </authorList>
    </citation>
    <scope>NUCLEOTIDE SEQUENCE</scope>
    <source>
        <strain evidence="1">TUM17379</strain>
    </source>
</reference>
<reference evidence="2 3" key="1">
    <citation type="submission" date="2018-06" db="EMBL/GenBank/DDBJ databases">
        <authorList>
            <consortium name="Pathogen Informatics"/>
            <person name="Doyle S."/>
        </authorList>
    </citation>
    <scope>NUCLEOTIDE SEQUENCE [LARGE SCALE GENOMIC DNA]</scope>
    <source>
        <strain evidence="2 3">NCTC10738</strain>
    </source>
</reference>
<dbReference type="AlphaFoldDB" id="A0A380AAW0"/>
<evidence type="ECO:0000313" key="3">
    <source>
        <dbReference type="Proteomes" id="UP000254069"/>
    </source>
</evidence>
<keyword evidence="3" id="KW-1185">Reference proteome</keyword>